<organism evidence="9 10">
    <name type="scientific">Neonectria magnoliae</name>
    <dbReference type="NCBI Taxonomy" id="2732573"/>
    <lineage>
        <taxon>Eukaryota</taxon>
        <taxon>Fungi</taxon>
        <taxon>Dikarya</taxon>
        <taxon>Ascomycota</taxon>
        <taxon>Pezizomycotina</taxon>
        <taxon>Sordariomycetes</taxon>
        <taxon>Hypocreomycetidae</taxon>
        <taxon>Hypocreales</taxon>
        <taxon>Nectriaceae</taxon>
        <taxon>Neonectria</taxon>
    </lineage>
</organism>
<keyword evidence="3 8" id="KW-0812">Transmembrane</keyword>
<evidence type="ECO:0000256" key="1">
    <source>
        <dbReference type="ARBA" id="ARBA00004141"/>
    </source>
</evidence>
<evidence type="ECO:0000256" key="7">
    <source>
        <dbReference type="SAM" id="MobiDB-lite"/>
    </source>
</evidence>
<keyword evidence="10" id="KW-1185">Reference proteome</keyword>
<dbReference type="InterPro" id="IPR011701">
    <property type="entry name" value="MFS"/>
</dbReference>
<accession>A0ABR1I1Q6</accession>
<keyword evidence="6" id="KW-0325">Glycoprotein</keyword>
<dbReference type="Pfam" id="PF07690">
    <property type="entry name" value="MFS_1"/>
    <property type="match status" value="1"/>
</dbReference>
<dbReference type="EMBL" id="JAZAVK010000054">
    <property type="protein sequence ID" value="KAK7427376.1"/>
    <property type="molecule type" value="Genomic_DNA"/>
</dbReference>
<feature type="transmembrane region" description="Helical" evidence="8">
    <location>
        <begin position="309"/>
        <end position="332"/>
    </location>
</feature>
<feature type="region of interest" description="Disordered" evidence="7">
    <location>
        <begin position="1"/>
        <end position="20"/>
    </location>
</feature>
<evidence type="ECO:0000313" key="9">
    <source>
        <dbReference type="EMBL" id="KAK7427376.1"/>
    </source>
</evidence>
<comment type="similarity">
    <text evidence="2">Belongs to the major facilitator superfamily. TCR/Tet family.</text>
</comment>
<name>A0ABR1I1Q6_9HYPO</name>
<evidence type="ECO:0000256" key="2">
    <source>
        <dbReference type="ARBA" id="ARBA00007520"/>
    </source>
</evidence>
<keyword evidence="4 8" id="KW-1133">Transmembrane helix</keyword>
<dbReference type="PANTHER" id="PTHR23501:SF193">
    <property type="entry name" value="MULTIDRUG TRANSPORTER, PUTATIVE (AFU_ORTHOLOGUE AFUA_8G00940)-RELATED"/>
    <property type="match status" value="1"/>
</dbReference>
<dbReference type="PANTHER" id="PTHR23501">
    <property type="entry name" value="MAJOR FACILITATOR SUPERFAMILY"/>
    <property type="match status" value="1"/>
</dbReference>
<evidence type="ECO:0008006" key="11">
    <source>
        <dbReference type="Google" id="ProtNLM"/>
    </source>
</evidence>
<feature type="transmembrane region" description="Helical" evidence="8">
    <location>
        <begin position="382"/>
        <end position="403"/>
    </location>
</feature>
<reference evidence="9 10" key="1">
    <citation type="journal article" date="2025" name="Microbiol. Resour. Announc.">
        <title>Draft genome sequences for Neonectria magnoliae and Neonectria punicea, canker pathogens of Liriodendron tulipifera and Acer saccharum in West Virginia.</title>
        <authorList>
            <person name="Petronek H.M."/>
            <person name="Kasson M.T."/>
            <person name="Metheny A.M."/>
            <person name="Stauder C.M."/>
            <person name="Lovett B."/>
            <person name="Lynch S.C."/>
            <person name="Garnas J.R."/>
            <person name="Kasson L.R."/>
            <person name="Stajich J.E."/>
        </authorList>
    </citation>
    <scope>NUCLEOTIDE SEQUENCE [LARGE SCALE GENOMIC DNA]</scope>
    <source>
        <strain evidence="9 10">NRRL 64651</strain>
    </source>
</reference>
<evidence type="ECO:0000256" key="8">
    <source>
        <dbReference type="SAM" id="Phobius"/>
    </source>
</evidence>
<evidence type="ECO:0000256" key="6">
    <source>
        <dbReference type="ARBA" id="ARBA00023180"/>
    </source>
</evidence>
<feature type="transmembrane region" description="Helical" evidence="8">
    <location>
        <begin position="113"/>
        <end position="135"/>
    </location>
</feature>
<feature type="transmembrane region" description="Helical" evidence="8">
    <location>
        <begin position="47"/>
        <end position="72"/>
    </location>
</feature>
<keyword evidence="5 8" id="KW-0472">Membrane</keyword>
<evidence type="ECO:0000313" key="10">
    <source>
        <dbReference type="Proteomes" id="UP001498421"/>
    </source>
</evidence>
<proteinExistence type="inferred from homology"/>
<protein>
    <recommendedName>
        <fullName evidence="11">Major facilitator superfamily (MFS) profile domain-containing protein</fullName>
    </recommendedName>
</protein>
<gene>
    <name evidence="9" type="ORF">QQZ08_006145</name>
</gene>
<comment type="caution">
    <text evidence="9">The sequence shown here is derived from an EMBL/GenBank/DDBJ whole genome shotgun (WGS) entry which is preliminary data.</text>
</comment>
<feature type="transmembrane region" description="Helical" evidence="8">
    <location>
        <begin position="221"/>
        <end position="239"/>
    </location>
</feature>
<dbReference type="SUPFAM" id="SSF103473">
    <property type="entry name" value="MFS general substrate transporter"/>
    <property type="match status" value="2"/>
</dbReference>
<evidence type="ECO:0000256" key="5">
    <source>
        <dbReference type="ARBA" id="ARBA00023136"/>
    </source>
</evidence>
<sequence>MTQQNANPSTEPQPLEKIPDTVPQDVEALHGGDGNDGHRTEMTGWKLASLMISITLAAFLMVLDMTIIVTAIPRITSDFHSLNDIGWYGSAFNLSRVKLDDSFLKIVSSKLDFIGFVAFASAAVMILMALQYGGIDYPWKSVTVIGLLCGGGITMALFLVWEHRVGDGAMIPMPVLQQREIWAACLTIFFMFAMTFVSSYYLPIYFQSVKGATALASGVDMLPQILAQLISAVLSGFLVQKLGYYLPFAVCCAVLSTIGNGLLSTLTRQTPVAKWAGFQALLGFGRGWGMQMSFLAIQAYAPPELIPIATAILIFSQTLSGAISTAIANVIFNGVLGQELMSRVPHLSSSTIIKAGASSVRDVTPKEDLPAVLESYAKGVDATFYFATATSACMFIVSWGIGWKDIRKKKTES</sequence>
<feature type="transmembrane region" description="Helical" evidence="8">
    <location>
        <begin position="244"/>
        <end position="263"/>
    </location>
</feature>
<evidence type="ECO:0000256" key="4">
    <source>
        <dbReference type="ARBA" id="ARBA00022989"/>
    </source>
</evidence>
<feature type="transmembrane region" description="Helical" evidence="8">
    <location>
        <begin position="141"/>
        <end position="161"/>
    </location>
</feature>
<dbReference type="Proteomes" id="UP001498421">
    <property type="component" value="Unassembled WGS sequence"/>
</dbReference>
<comment type="subcellular location">
    <subcellularLocation>
        <location evidence="1">Membrane</location>
        <topology evidence="1">Multi-pass membrane protein</topology>
    </subcellularLocation>
</comment>
<evidence type="ECO:0000256" key="3">
    <source>
        <dbReference type="ARBA" id="ARBA00022692"/>
    </source>
</evidence>
<feature type="transmembrane region" description="Helical" evidence="8">
    <location>
        <begin position="181"/>
        <end position="201"/>
    </location>
</feature>
<feature type="compositionally biased region" description="Polar residues" evidence="7">
    <location>
        <begin position="1"/>
        <end position="12"/>
    </location>
</feature>
<dbReference type="Gene3D" id="1.20.1250.20">
    <property type="entry name" value="MFS general substrate transporter like domains"/>
    <property type="match status" value="1"/>
</dbReference>
<dbReference type="InterPro" id="IPR036259">
    <property type="entry name" value="MFS_trans_sf"/>
</dbReference>